<keyword evidence="2" id="KW-0597">Phosphoprotein</keyword>
<dbReference type="Gene3D" id="1.10.1200.140">
    <property type="entry name" value="Alkaline phosphatase, crown domain"/>
    <property type="match status" value="1"/>
</dbReference>
<evidence type="ECO:0000256" key="8">
    <source>
        <dbReference type="PIRSR" id="PIRSR601952-2"/>
    </source>
</evidence>
<dbReference type="Proteomes" id="UP000000483">
    <property type="component" value="Chromosome"/>
</dbReference>
<dbReference type="eggNOG" id="COG1785">
    <property type="taxonomic scope" value="Bacteria"/>
</dbReference>
<name>F2NGD9_DESAR</name>
<proteinExistence type="inferred from homology"/>
<sequence length="561" mass="61287">MGSPNATVLQQFILRPIMLIVIVLSLVYPATAIAAVKNVIVLIMDGCGDEQLTLARWYKGSPLALDAIRVGAVKTYNADSVIPDSASAGTAYAAGVRTNSGVVSLSPKTTTIPPAPAHTLKTPRQPCATVLEGARLLGKSTGVVVTCRISHATPATYMAHTPSRKMDEDITEQAVYQNIDVVMGGGKKYFRPQSAGGNRQDQEDLISVLQTHGYRVIQNRTELHKLDKGKVFGLFASNHLEAEIDRLECAPEQPSLAEMTRKAIQLLSANPAGFFLLVEGSQIDWACHAHDPAHLIGDLLMFDRAVQAALDFAQKDGQTLLLALPDHNTGGMSIGNQCSDHYYTRLQPEALIAPLKKMQLSAPTLWRRVGKDKTPEKIKDTVIRYWGIQLTEKDAQEILKKAEQYGKNAHNAFGEVICPKYTDIGWTTHGHTGGDIPLFACGPHRPVGLLDAPDIGRLTAEAMDLDLNLLSARLFVEARQAFPAQAVRLDHTDPYNPVVRISYHDRQASLPVNKNLLYWGEEVLPLEGVVVYLPETETTYLPVQAIQAIKGESKPLPPITK</sequence>
<dbReference type="EMBL" id="CP002629">
    <property type="protein sequence ID" value="AEB08552.1"/>
    <property type="molecule type" value="Genomic_DNA"/>
</dbReference>
<feature type="binding site" evidence="8">
    <location>
        <position position="45"/>
    </location>
    <ligand>
        <name>Mg(2+)</name>
        <dbReference type="ChEBI" id="CHEBI:18420"/>
    </ligand>
</feature>
<dbReference type="SMR" id="F2NGD9"/>
<keyword evidence="10" id="KW-0812">Transmembrane</keyword>
<feature type="binding site" evidence="8">
    <location>
        <position position="288"/>
    </location>
    <ligand>
        <name>Zn(2+)</name>
        <dbReference type="ChEBI" id="CHEBI:29105"/>
        <label>2</label>
    </ligand>
</feature>
<feature type="binding site" evidence="8">
    <location>
        <position position="431"/>
    </location>
    <ligand>
        <name>Zn(2+)</name>
        <dbReference type="ChEBI" id="CHEBI:29105"/>
        <label>2</label>
    </ligand>
</feature>
<evidence type="ECO:0000256" key="6">
    <source>
        <dbReference type="ARBA" id="ARBA00022842"/>
    </source>
</evidence>
<reference evidence="11 12" key="1">
    <citation type="journal article" date="2011" name="Stand. Genomic Sci.">
        <title>Complete genome sequence of the acetate-degrading sulfate reducer Desulfobacca acetoxidans type strain (ASRB2).</title>
        <authorList>
            <person name="Goker M."/>
            <person name="Teshima H."/>
            <person name="Lapidus A."/>
            <person name="Nolan M."/>
            <person name="Lucas S."/>
            <person name="Hammon N."/>
            <person name="Deshpande S."/>
            <person name="Cheng J.F."/>
            <person name="Tapia R."/>
            <person name="Han C."/>
            <person name="Goodwin L."/>
            <person name="Pitluck S."/>
            <person name="Huntemann M."/>
            <person name="Liolios K."/>
            <person name="Ivanova N."/>
            <person name="Pagani I."/>
            <person name="Mavromatis K."/>
            <person name="Ovchinikova G."/>
            <person name="Pati A."/>
            <person name="Chen A."/>
            <person name="Palaniappan K."/>
            <person name="Land M."/>
            <person name="Hauser L."/>
            <person name="Brambilla E.M."/>
            <person name="Rohde M."/>
            <person name="Spring S."/>
            <person name="Detter J.C."/>
            <person name="Woyke T."/>
            <person name="Bristow J."/>
            <person name="Eisen J.A."/>
            <person name="Markowitz V."/>
            <person name="Hugenholtz P."/>
            <person name="Kyrpides N.C."/>
            <person name="Klenk H.P."/>
        </authorList>
    </citation>
    <scope>NUCLEOTIDE SEQUENCE [LARGE SCALE GENOMIC DNA]</scope>
    <source>
        <strain evidence="12">ATCC 700848 / DSM 11109 / ASRB2</strain>
    </source>
</reference>
<dbReference type="GO" id="GO:0004035">
    <property type="term" value="F:alkaline phosphatase activity"/>
    <property type="evidence" value="ECO:0007669"/>
    <property type="project" value="UniProtKB-EC"/>
</dbReference>
<comment type="cofactor">
    <cofactor evidence="8">
        <name>Zn(2+)</name>
        <dbReference type="ChEBI" id="CHEBI:29105"/>
    </cofactor>
    <text evidence="8">Binds 2 Zn(2+) ions.</text>
</comment>
<keyword evidence="12" id="KW-1185">Reference proteome</keyword>
<dbReference type="PANTHER" id="PTHR11596">
    <property type="entry name" value="ALKALINE PHOSPHATASE"/>
    <property type="match status" value="1"/>
</dbReference>
<feature type="transmembrane region" description="Helical" evidence="10">
    <location>
        <begin position="12"/>
        <end position="36"/>
    </location>
</feature>
<feature type="active site" description="Phosphoserine intermediate" evidence="7">
    <location>
        <position position="85"/>
    </location>
</feature>
<evidence type="ECO:0000256" key="2">
    <source>
        <dbReference type="ARBA" id="ARBA00022553"/>
    </source>
</evidence>
<dbReference type="InterPro" id="IPR018299">
    <property type="entry name" value="Alkaline_phosphatase_AS"/>
</dbReference>
<evidence type="ECO:0000256" key="9">
    <source>
        <dbReference type="RuleBase" id="RU003946"/>
    </source>
</evidence>
<feature type="binding site" evidence="8">
    <location>
        <position position="151"/>
    </location>
    <ligand>
        <name>Mg(2+)</name>
        <dbReference type="ChEBI" id="CHEBI:18420"/>
    </ligand>
</feature>
<feature type="binding site" evidence="8">
    <location>
        <position position="326"/>
    </location>
    <ligand>
        <name>Zn(2+)</name>
        <dbReference type="ChEBI" id="CHEBI:29105"/>
        <label>2</label>
    </ligand>
</feature>
<dbReference type="GO" id="GO:0046872">
    <property type="term" value="F:metal ion binding"/>
    <property type="evidence" value="ECO:0007669"/>
    <property type="project" value="UniProtKB-KW"/>
</dbReference>
<feature type="binding site" evidence="8">
    <location>
        <position position="327"/>
    </location>
    <ligand>
        <name>Zn(2+)</name>
        <dbReference type="ChEBI" id="CHEBI:29105"/>
        <label>2</label>
    </ligand>
</feature>
<evidence type="ECO:0000313" key="11">
    <source>
        <dbReference type="EMBL" id="AEB08552.1"/>
    </source>
</evidence>
<keyword evidence="10" id="KW-1133">Transmembrane helix</keyword>
<dbReference type="CDD" id="cd16012">
    <property type="entry name" value="ALP"/>
    <property type="match status" value="1"/>
</dbReference>
<reference evidence="12" key="2">
    <citation type="submission" date="2011-03" db="EMBL/GenBank/DDBJ databases">
        <title>The complete genome of Desulfobacca acetoxidans DSM 11109.</title>
        <authorList>
            <consortium name="US DOE Joint Genome Institute (JGI-PGF)"/>
            <person name="Lucas S."/>
            <person name="Copeland A."/>
            <person name="Lapidus A."/>
            <person name="Bruce D."/>
            <person name="Goodwin L."/>
            <person name="Pitluck S."/>
            <person name="Peters L."/>
            <person name="Kyrpides N."/>
            <person name="Mavromatis K."/>
            <person name="Ivanova N."/>
            <person name="Ovchinnikova G."/>
            <person name="Teshima H."/>
            <person name="Detter J.C."/>
            <person name="Han C."/>
            <person name="Land M."/>
            <person name="Hauser L."/>
            <person name="Markowitz V."/>
            <person name="Cheng J.-F."/>
            <person name="Hugenholtz P."/>
            <person name="Woyke T."/>
            <person name="Wu D."/>
            <person name="Spring S."/>
            <person name="Schueler E."/>
            <person name="Brambilla E."/>
            <person name="Klenk H.-P."/>
            <person name="Eisen J.A."/>
        </authorList>
    </citation>
    <scope>NUCLEOTIDE SEQUENCE [LARGE SCALE GENOMIC DNA]</scope>
    <source>
        <strain evidence="12">ATCC 700848 / DSM 11109 / ASRB2</strain>
    </source>
</reference>
<protein>
    <submittedName>
        <fullName evidence="11">Alkaline phosphatase</fullName>
        <ecNumber evidence="11">3.1.3.1</ecNumber>
    </submittedName>
</protein>
<gene>
    <name evidence="11" type="ordered locus">Desac_0670</name>
</gene>
<organism evidence="11 12">
    <name type="scientific">Desulfobacca acetoxidans (strain ATCC 700848 / DSM 11109 / ASRB2)</name>
    <dbReference type="NCBI Taxonomy" id="880072"/>
    <lineage>
        <taxon>Bacteria</taxon>
        <taxon>Pseudomonadati</taxon>
        <taxon>Thermodesulfobacteriota</taxon>
        <taxon>Desulfobaccia</taxon>
        <taxon>Desulfobaccales</taxon>
        <taxon>Desulfobaccaceae</taxon>
        <taxon>Desulfobacca</taxon>
    </lineage>
</organism>
<dbReference type="HOGENOM" id="CLU_008539_6_2_7"/>
<dbReference type="AlphaFoldDB" id="F2NGD9"/>
<keyword evidence="3 8" id="KW-0479">Metal-binding</keyword>
<comment type="cofactor">
    <cofactor evidence="8">
        <name>Mg(2+)</name>
        <dbReference type="ChEBI" id="CHEBI:18420"/>
    </cofactor>
    <text evidence="8">Binds 1 Mg(2+) ion.</text>
</comment>
<dbReference type="SUPFAM" id="SSF53649">
    <property type="entry name" value="Alkaline phosphatase-like"/>
    <property type="match status" value="1"/>
</dbReference>
<dbReference type="PROSITE" id="PS00123">
    <property type="entry name" value="ALKALINE_PHOSPHATASE"/>
    <property type="match status" value="1"/>
</dbReference>
<dbReference type="Gene3D" id="3.40.720.10">
    <property type="entry name" value="Alkaline Phosphatase, subunit A"/>
    <property type="match status" value="1"/>
</dbReference>
<evidence type="ECO:0000256" key="7">
    <source>
        <dbReference type="PIRSR" id="PIRSR601952-1"/>
    </source>
</evidence>
<evidence type="ECO:0000313" key="12">
    <source>
        <dbReference type="Proteomes" id="UP000000483"/>
    </source>
</evidence>
<dbReference type="PANTHER" id="PTHR11596:SF5">
    <property type="entry name" value="ALKALINE PHOSPHATASE"/>
    <property type="match status" value="1"/>
</dbReference>
<evidence type="ECO:0000256" key="1">
    <source>
        <dbReference type="ARBA" id="ARBA00005984"/>
    </source>
</evidence>
<dbReference type="KEGG" id="dao:Desac_0670"/>
<dbReference type="STRING" id="880072.Desac_0670"/>
<dbReference type="InterPro" id="IPR042085">
    <property type="entry name" value="Ap_crown"/>
</dbReference>
<dbReference type="InterPro" id="IPR017850">
    <property type="entry name" value="Alkaline_phosphatase_core_sf"/>
</dbReference>
<dbReference type="SMART" id="SM00098">
    <property type="entry name" value="alkPPc"/>
    <property type="match status" value="1"/>
</dbReference>
<feature type="binding site" evidence="8">
    <location>
        <position position="45"/>
    </location>
    <ligand>
        <name>Zn(2+)</name>
        <dbReference type="ChEBI" id="CHEBI:29105"/>
        <label>2</label>
    </ligand>
</feature>
<dbReference type="EC" id="3.1.3.1" evidence="11"/>
<keyword evidence="6 8" id="KW-0460">Magnesium</keyword>
<accession>F2NGD9</accession>
<evidence type="ECO:0000256" key="10">
    <source>
        <dbReference type="SAM" id="Phobius"/>
    </source>
</evidence>
<keyword evidence="4 11" id="KW-0378">Hydrolase</keyword>
<dbReference type="InterPro" id="IPR001952">
    <property type="entry name" value="Alkaline_phosphatase"/>
</dbReference>
<evidence type="ECO:0000256" key="4">
    <source>
        <dbReference type="ARBA" id="ARBA00022801"/>
    </source>
</evidence>
<keyword evidence="10" id="KW-0472">Membrane</keyword>
<evidence type="ECO:0000256" key="5">
    <source>
        <dbReference type="ARBA" id="ARBA00022833"/>
    </source>
</evidence>
<feature type="binding site" evidence="8">
    <location>
        <position position="284"/>
    </location>
    <ligand>
        <name>Zn(2+)</name>
        <dbReference type="ChEBI" id="CHEBI:29105"/>
        <label>2</label>
    </ligand>
</feature>
<keyword evidence="5 8" id="KW-0862">Zinc</keyword>
<comment type="similarity">
    <text evidence="1 9">Belongs to the alkaline phosphatase family.</text>
</comment>
<feature type="binding site" evidence="8">
    <location>
        <position position="153"/>
    </location>
    <ligand>
        <name>Mg(2+)</name>
        <dbReference type="ChEBI" id="CHEBI:18420"/>
    </ligand>
</feature>
<feature type="binding site" evidence="8">
    <location>
        <position position="279"/>
    </location>
    <ligand>
        <name>Mg(2+)</name>
        <dbReference type="ChEBI" id="CHEBI:18420"/>
    </ligand>
</feature>
<dbReference type="Pfam" id="PF00245">
    <property type="entry name" value="Alk_phosphatase"/>
    <property type="match status" value="1"/>
</dbReference>
<dbReference type="PRINTS" id="PR00113">
    <property type="entry name" value="ALKPHPHTASE"/>
</dbReference>
<evidence type="ECO:0000256" key="3">
    <source>
        <dbReference type="ARBA" id="ARBA00022723"/>
    </source>
</evidence>